<dbReference type="Pfam" id="PF07716">
    <property type="entry name" value="bZIP_2"/>
    <property type="match status" value="1"/>
</dbReference>
<dbReference type="GO" id="GO:0000981">
    <property type="term" value="F:DNA-binding transcription factor activity, RNA polymerase II-specific"/>
    <property type="evidence" value="ECO:0000318"/>
    <property type="project" value="GO_Central"/>
</dbReference>
<reference evidence="3 5" key="2">
    <citation type="journal article" date="2018" name="Plant J.">
        <title>The Physcomitrella patens chromosome-scale assembly reveals moss genome structure and evolution.</title>
        <authorList>
            <person name="Lang D."/>
            <person name="Ullrich K.K."/>
            <person name="Murat F."/>
            <person name="Fuchs J."/>
            <person name="Jenkins J."/>
            <person name="Haas F.B."/>
            <person name="Piednoel M."/>
            <person name="Gundlach H."/>
            <person name="Van Bel M."/>
            <person name="Meyberg R."/>
            <person name="Vives C."/>
            <person name="Morata J."/>
            <person name="Symeonidi A."/>
            <person name="Hiss M."/>
            <person name="Muchero W."/>
            <person name="Kamisugi Y."/>
            <person name="Saleh O."/>
            <person name="Blanc G."/>
            <person name="Decker E.L."/>
            <person name="van Gessel N."/>
            <person name="Grimwood J."/>
            <person name="Hayes R.D."/>
            <person name="Graham S.W."/>
            <person name="Gunter L.E."/>
            <person name="McDaniel S.F."/>
            <person name="Hoernstein S.N.W."/>
            <person name="Larsson A."/>
            <person name="Li F.W."/>
            <person name="Perroud P.F."/>
            <person name="Phillips J."/>
            <person name="Ranjan P."/>
            <person name="Rokshar D.S."/>
            <person name="Rothfels C.J."/>
            <person name="Schneider L."/>
            <person name="Shu S."/>
            <person name="Stevenson D.W."/>
            <person name="Thummler F."/>
            <person name="Tillich M."/>
            <person name="Villarreal Aguilar J.C."/>
            <person name="Widiez T."/>
            <person name="Wong G.K."/>
            <person name="Wymore A."/>
            <person name="Zhang Y."/>
            <person name="Zimmer A.D."/>
            <person name="Quatrano R.S."/>
            <person name="Mayer K.F.X."/>
            <person name="Goodstein D."/>
            <person name="Casacuberta J.M."/>
            <person name="Vandepoele K."/>
            <person name="Reski R."/>
            <person name="Cuming A.C."/>
            <person name="Tuskan G.A."/>
            <person name="Maumus F."/>
            <person name="Salse J."/>
            <person name="Schmutz J."/>
            <person name="Rensing S.A."/>
        </authorList>
    </citation>
    <scope>NUCLEOTIDE SEQUENCE [LARGE SCALE GENOMIC DNA]</scope>
    <source>
        <strain evidence="4 5">cv. Gransden 2004</strain>
    </source>
</reference>
<dbReference type="InterPro" id="IPR004827">
    <property type="entry name" value="bZIP"/>
</dbReference>
<dbReference type="GeneID" id="112291475"/>
<dbReference type="CDD" id="cd14686">
    <property type="entry name" value="bZIP"/>
    <property type="match status" value="1"/>
</dbReference>
<dbReference type="GO" id="GO:0000978">
    <property type="term" value="F:RNA polymerase II cis-regulatory region sequence-specific DNA binding"/>
    <property type="evidence" value="ECO:0000318"/>
    <property type="project" value="GO_Central"/>
</dbReference>
<dbReference type="GO" id="GO:0006357">
    <property type="term" value="P:regulation of transcription by RNA polymerase II"/>
    <property type="evidence" value="ECO:0000318"/>
    <property type="project" value="GO_Central"/>
</dbReference>
<evidence type="ECO:0000256" key="1">
    <source>
        <dbReference type="SAM" id="MobiDB-lite"/>
    </source>
</evidence>
<protein>
    <recommendedName>
        <fullName evidence="2">BZIP domain-containing protein</fullName>
    </recommendedName>
</protein>
<dbReference type="OrthoDB" id="1905076at2759"/>
<dbReference type="PaxDb" id="3218-PP1S34_90V6.1"/>
<evidence type="ECO:0000313" key="3">
    <source>
        <dbReference type="EMBL" id="PNR41324.1"/>
    </source>
</evidence>
<dbReference type="Gramene" id="Pp3c14_19470V3.5">
    <property type="protein sequence ID" value="Pp3c14_19470V3.5"/>
    <property type="gene ID" value="Pp3c14_19470"/>
</dbReference>
<dbReference type="SMART" id="SM00338">
    <property type="entry name" value="BRLZ"/>
    <property type="match status" value="1"/>
</dbReference>
<accession>A0A2K1JID9</accession>
<feature type="domain" description="BZIP" evidence="2">
    <location>
        <begin position="120"/>
        <end position="187"/>
    </location>
</feature>
<evidence type="ECO:0000259" key="2">
    <source>
        <dbReference type="SMART" id="SM00338"/>
    </source>
</evidence>
<organism evidence="3">
    <name type="scientific">Physcomitrium patens</name>
    <name type="common">Spreading-leaved earth moss</name>
    <name type="synonym">Physcomitrella patens</name>
    <dbReference type="NCBI Taxonomy" id="3218"/>
    <lineage>
        <taxon>Eukaryota</taxon>
        <taxon>Viridiplantae</taxon>
        <taxon>Streptophyta</taxon>
        <taxon>Embryophyta</taxon>
        <taxon>Bryophyta</taxon>
        <taxon>Bryophytina</taxon>
        <taxon>Bryopsida</taxon>
        <taxon>Funariidae</taxon>
        <taxon>Funariales</taxon>
        <taxon>Funariaceae</taxon>
        <taxon>Physcomitrium</taxon>
    </lineage>
</organism>
<evidence type="ECO:0000313" key="4">
    <source>
        <dbReference type="EnsemblPlants" id="Pp3c14_19470V3.1"/>
    </source>
</evidence>
<dbReference type="InterPro" id="IPR031106">
    <property type="entry name" value="C/EBP"/>
</dbReference>
<dbReference type="SUPFAM" id="SSF57959">
    <property type="entry name" value="Leucine zipper domain"/>
    <property type="match status" value="1"/>
</dbReference>
<keyword evidence="5" id="KW-1185">Reference proteome</keyword>
<name>A0A2K1JID9_PHYPA</name>
<reference evidence="3 5" key="1">
    <citation type="journal article" date="2008" name="Science">
        <title>The Physcomitrella genome reveals evolutionary insights into the conquest of land by plants.</title>
        <authorList>
            <person name="Rensing S."/>
            <person name="Lang D."/>
            <person name="Zimmer A."/>
            <person name="Terry A."/>
            <person name="Salamov A."/>
            <person name="Shapiro H."/>
            <person name="Nishiyama T."/>
            <person name="Perroud P.-F."/>
            <person name="Lindquist E."/>
            <person name="Kamisugi Y."/>
            <person name="Tanahashi T."/>
            <person name="Sakakibara K."/>
            <person name="Fujita T."/>
            <person name="Oishi K."/>
            <person name="Shin-I T."/>
            <person name="Kuroki Y."/>
            <person name="Toyoda A."/>
            <person name="Suzuki Y."/>
            <person name="Hashimoto A."/>
            <person name="Yamaguchi K."/>
            <person name="Sugano A."/>
            <person name="Kohara Y."/>
            <person name="Fujiyama A."/>
            <person name="Anterola A."/>
            <person name="Aoki S."/>
            <person name="Ashton N."/>
            <person name="Barbazuk W.B."/>
            <person name="Barker E."/>
            <person name="Bennetzen J."/>
            <person name="Bezanilla M."/>
            <person name="Blankenship R."/>
            <person name="Cho S.H."/>
            <person name="Dutcher S."/>
            <person name="Estelle M."/>
            <person name="Fawcett J.A."/>
            <person name="Gundlach H."/>
            <person name="Hanada K."/>
            <person name="Heyl A."/>
            <person name="Hicks K.A."/>
            <person name="Hugh J."/>
            <person name="Lohr M."/>
            <person name="Mayer K."/>
            <person name="Melkozernov A."/>
            <person name="Murata T."/>
            <person name="Nelson D."/>
            <person name="Pils B."/>
            <person name="Prigge M."/>
            <person name="Reiss B."/>
            <person name="Renner T."/>
            <person name="Rombauts S."/>
            <person name="Rushton P."/>
            <person name="Sanderfoot A."/>
            <person name="Schween G."/>
            <person name="Shiu S.-H."/>
            <person name="Stueber K."/>
            <person name="Theodoulou F.L."/>
            <person name="Tu H."/>
            <person name="Van de Peer Y."/>
            <person name="Verrier P.J."/>
            <person name="Waters E."/>
            <person name="Wood A."/>
            <person name="Yang L."/>
            <person name="Cove D."/>
            <person name="Cuming A."/>
            <person name="Hasebe M."/>
            <person name="Lucas S."/>
            <person name="Mishler D.B."/>
            <person name="Reski R."/>
            <person name="Grigoriev I."/>
            <person name="Quatrano R.S."/>
            <person name="Boore J.L."/>
        </authorList>
    </citation>
    <scope>NUCLEOTIDE SEQUENCE [LARGE SCALE GENOMIC DNA]</scope>
    <source>
        <strain evidence="4 5">cv. Gransden 2004</strain>
    </source>
</reference>
<dbReference type="PANTHER" id="PTHR23334:SF20">
    <property type="entry name" value="BASIC LEUCINE ZIPPER 24"/>
    <property type="match status" value="1"/>
</dbReference>
<gene>
    <name evidence="4" type="primary">LOC112291475</name>
    <name evidence="3" type="ORF">PHYPA_018727</name>
</gene>
<feature type="region of interest" description="Disordered" evidence="1">
    <location>
        <begin position="108"/>
        <end position="135"/>
    </location>
</feature>
<dbReference type="KEGG" id="ppp:112291475"/>
<proteinExistence type="predicted"/>
<dbReference type="RefSeq" id="XP_024394677.1">
    <property type="nucleotide sequence ID" value="XM_024538909.2"/>
</dbReference>
<evidence type="ECO:0000313" key="5">
    <source>
        <dbReference type="Proteomes" id="UP000006727"/>
    </source>
</evidence>
<feature type="region of interest" description="Disordered" evidence="1">
    <location>
        <begin position="253"/>
        <end position="275"/>
    </location>
</feature>
<dbReference type="Gene3D" id="1.20.5.170">
    <property type="match status" value="1"/>
</dbReference>
<feature type="region of interest" description="Disordered" evidence="1">
    <location>
        <begin position="1"/>
        <end position="20"/>
    </location>
</feature>
<dbReference type="InterPro" id="IPR046347">
    <property type="entry name" value="bZIP_sf"/>
</dbReference>
<dbReference type="GO" id="GO:0006351">
    <property type="term" value="P:DNA-templated transcription"/>
    <property type="evidence" value="ECO:0007669"/>
    <property type="project" value="InterPro"/>
</dbReference>
<reference evidence="4" key="3">
    <citation type="submission" date="2020-12" db="UniProtKB">
        <authorList>
            <consortium name="EnsemblPlants"/>
        </authorList>
    </citation>
    <scope>IDENTIFICATION</scope>
</reference>
<dbReference type="OMA" id="NACDFRC"/>
<dbReference type="EnsemblPlants" id="Pp3c14_19470V3.5">
    <property type="protein sequence ID" value="Pp3c14_19470V3.5"/>
    <property type="gene ID" value="Pp3c14_19470"/>
</dbReference>
<sequence>MACRRRMDSPPMLCKTSADNPEGVIRGRGYQMDDGELEFTDHDVFAGCSLCDLPSTPTTMGSMENFLEEVLRSTHACTHTHTCNPPGPDNTHTHTCYHTHTHLFAAGEEDTSADKSETPTSSHNSKKRPLGNREAVRKYREKKKAHTAYLEEQVHHLRGLNQQLVKRLQGQASLESEVIRLRSLLSEFRGRIDAEIGSFPVQASKCPTSSALVTKSLPNGDCEVQSLSGGFCVNTVTVPCVTDVPCLHTATSGNSLARPPMTPSSEPAKWNRNSPMSDCVLSDSTVMHLS</sequence>
<dbReference type="Gramene" id="Pp3c14_19470V3.1">
    <property type="protein sequence ID" value="Pp3c14_19470V3.1"/>
    <property type="gene ID" value="Pp3c14_19470"/>
</dbReference>
<dbReference type="EMBL" id="ABEU02000014">
    <property type="protein sequence ID" value="PNR41324.1"/>
    <property type="molecule type" value="Genomic_DNA"/>
</dbReference>
<dbReference type="AlphaFoldDB" id="A0A2K1JID9"/>
<dbReference type="PANTHER" id="PTHR23334">
    <property type="entry name" value="CCAAT/ENHANCER BINDING PROTEIN"/>
    <property type="match status" value="1"/>
</dbReference>
<dbReference type="Proteomes" id="UP000006727">
    <property type="component" value="Chromosome 14"/>
</dbReference>
<dbReference type="FunCoup" id="A0A2K1JID9">
    <property type="interactions" value="1930"/>
</dbReference>
<dbReference type="EnsemblPlants" id="Pp3c14_19470V3.1">
    <property type="protein sequence ID" value="Pp3c14_19470V3.1"/>
    <property type="gene ID" value="Pp3c14_19470"/>
</dbReference>